<dbReference type="InterPro" id="IPR005119">
    <property type="entry name" value="LysR_subst-bd"/>
</dbReference>
<dbReference type="RefSeq" id="WP_213499128.1">
    <property type="nucleotide sequence ID" value="NZ_CP074694.1"/>
</dbReference>
<evidence type="ECO:0000313" key="6">
    <source>
        <dbReference type="EMBL" id="QVL34156.1"/>
    </source>
</evidence>
<dbReference type="InterPro" id="IPR050176">
    <property type="entry name" value="LTTR"/>
</dbReference>
<gene>
    <name evidence="6" type="ORF">KIH39_09675</name>
</gene>
<reference evidence="6" key="1">
    <citation type="submission" date="2021-05" db="EMBL/GenBank/DDBJ databases">
        <title>Complete genome sequence of the cellulolytic planctomycete Telmatocola sphagniphila SP2T and characterization of the first cellulase from planctomycetes.</title>
        <authorList>
            <person name="Rakitin A.L."/>
            <person name="Beletsky A.V."/>
            <person name="Naumoff D.G."/>
            <person name="Kulichevskaya I.S."/>
            <person name="Mardanov A.V."/>
            <person name="Ravin N.V."/>
            <person name="Dedysh S.N."/>
        </authorList>
    </citation>
    <scope>NUCLEOTIDE SEQUENCE</scope>
    <source>
        <strain evidence="6">SP2T</strain>
    </source>
</reference>
<protein>
    <submittedName>
        <fullName evidence="6">LysR family transcriptional regulator</fullName>
    </submittedName>
</protein>
<comment type="similarity">
    <text evidence="1">Belongs to the LysR transcriptional regulatory family.</text>
</comment>
<dbReference type="AlphaFoldDB" id="A0A8E6B9D0"/>
<name>A0A8E6B9D0_9BACT</name>
<dbReference type="InterPro" id="IPR036390">
    <property type="entry name" value="WH_DNA-bd_sf"/>
</dbReference>
<evidence type="ECO:0000313" key="7">
    <source>
        <dbReference type="Proteomes" id="UP000676194"/>
    </source>
</evidence>
<dbReference type="EMBL" id="CP074694">
    <property type="protein sequence ID" value="QVL34156.1"/>
    <property type="molecule type" value="Genomic_DNA"/>
</dbReference>
<dbReference type="Pfam" id="PF00126">
    <property type="entry name" value="HTH_1"/>
    <property type="match status" value="1"/>
</dbReference>
<dbReference type="SUPFAM" id="SSF53850">
    <property type="entry name" value="Periplasmic binding protein-like II"/>
    <property type="match status" value="1"/>
</dbReference>
<dbReference type="PROSITE" id="PS50931">
    <property type="entry name" value="HTH_LYSR"/>
    <property type="match status" value="1"/>
</dbReference>
<evidence type="ECO:0000256" key="3">
    <source>
        <dbReference type="ARBA" id="ARBA00023125"/>
    </source>
</evidence>
<dbReference type="Pfam" id="PF03466">
    <property type="entry name" value="LysR_substrate"/>
    <property type="match status" value="1"/>
</dbReference>
<dbReference type="PANTHER" id="PTHR30579:SF7">
    <property type="entry name" value="HTH-TYPE TRANSCRIPTIONAL REGULATOR LRHA-RELATED"/>
    <property type="match status" value="1"/>
</dbReference>
<dbReference type="Gene3D" id="1.10.10.10">
    <property type="entry name" value="Winged helix-like DNA-binding domain superfamily/Winged helix DNA-binding domain"/>
    <property type="match status" value="1"/>
</dbReference>
<evidence type="ECO:0000259" key="5">
    <source>
        <dbReference type="PROSITE" id="PS50931"/>
    </source>
</evidence>
<keyword evidence="2" id="KW-0805">Transcription regulation</keyword>
<keyword evidence="7" id="KW-1185">Reference proteome</keyword>
<dbReference type="FunFam" id="1.10.10.10:FF:000001">
    <property type="entry name" value="LysR family transcriptional regulator"/>
    <property type="match status" value="1"/>
</dbReference>
<feature type="domain" description="HTH lysR-type" evidence="5">
    <location>
        <begin position="5"/>
        <end position="62"/>
    </location>
</feature>
<dbReference type="SUPFAM" id="SSF46785">
    <property type="entry name" value="Winged helix' DNA-binding domain"/>
    <property type="match status" value="1"/>
</dbReference>
<dbReference type="KEGG" id="tsph:KIH39_09675"/>
<keyword evidence="3" id="KW-0238">DNA-binding</keyword>
<accession>A0A8E6B9D0</accession>
<dbReference type="Proteomes" id="UP000676194">
    <property type="component" value="Chromosome"/>
</dbReference>
<dbReference type="InterPro" id="IPR000847">
    <property type="entry name" value="LysR_HTH_N"/>
</dbReference>
<dbReference type="Gene3D" id="3.40.190.10">
    <property type="entry name" value="Periplasmic binding protein-like II"/>
    <property type="match status" value="2"/>
</dbReference>
<sequence>MPFYVDSLQLKSFISIAETGTFSQAAQTVGRTQSALTLQIQKLEAQLGCPLFDRSSRRVSLTEQGEIFLGYAKQMIQLQWEAISRLKEPDVKGEIRFGTPEDFATHYLPDVLASFRQHHPRVQLNVRCDLTLNLIDGFHRGEYDVILVKRDPQRVKGGTKVWREPLVWAAADHYRFEDPLSLVLSPQPCIYRDRAVAALKRAKRTWNICYTSPSLAGTIAAVKAGLGVTVLPSHMIPAGIHPLRKDAKLPHLADAEIALMKREELPKIAEMFAEHIVHSLESKGG</sequence>
<dbReference type="GO" id="GO:0003677">
    <property type="term" value="F:DNA binding"/>
    <property type="evidence" value="ECO:0007669"/>
    <property type="project" value="UniProtKB-KW"/>
</dbReference>
<keyword evidence="4" id="KW-0804">Transcription</keyword>
<evidence type="ECO:0000256" key="1">
    <source>
        <dbReference type="ARBA" id="ARBA00009437"/>
    </source>
</evidence>
<dbReference type="InterPro" id="IPR036388">
    <property type="entry name" value="WH-like_DNA-bd_sf"/>
</dbReference>
<dbReference type="PRINTS" id="PR00039">
    <property type="entry name" value="HTHLYSR"/>
</dbReference>
<organism evidence="6 7">
    <name type="scientific">Telmatocola sphagniphila</name>
    <dbReference type="NCBI Taxonomy" id="1123043"/>
    <lineage>
        <taxon>Bacteria</taxon>
        <taxon>Pseudomonadati</taxon>
        <taxon>Planctomycetota</taxon>
        <taxon>Planctomycetia</taxon>
        <taxon>Gemmatales</taxon>
        <taxon>Gemmataceae</taxon>
    </lineage>
</organism>
<evidence type="ECO:0000256" key="2">
    <source>
        <dbReference type="ARBA" id="ARBA00023015"/>
    </source>
</evidence>
<proteinExistence type="inferred from homology"/>
<evidence type="ECO:0000256" key="4">
    <source>
        <dbReference type="ARBA" id="ARBA00023163"/>
    </source>
</evidence>
<dbReference type="GO" id="GO:0003700">
    <property type="term" value="F:DNA-binding transcription factor activity"/>
    <property type="evidence" value="ECO:0007669"/>
    <property type="project" value="InterPro"/>
</dbReference>
<dbReference type="PANTHER" id="PTHR30579">
    <property type="entry name" value="TRANSCRIPTIONAL REGULATOR"/>
    <property type="match status" value="1"/>
</dbReference>